<name>A0A919A407_9ACTN</name>
<dbReference type="RefSeq" id="WP_189903400.1">
    <property type="nucleotide sequence ID" value="NZ_BNBC01000023.1"/>
</dbReference>
<dbReference type="EMBL" id="BNBC01000023">
    <property type="protein sequence ID" value="GHE85958.1"/>
    <property type="molecule type" value="Genomic_DNA"/>
</dbReference>
<evidence type="ECO:0000256" key="1">
    <source>
        <dbReference type="SAM" id="MobiDB-lite"/>
    </source>
</evidence>
<dbReference type="InterPro" id="IPR057702">
    <property type="entry name" value="DUF7942"/>
</dbReference>
<feature type="transmembrane region" description="Helical" evidence="2">
    <location>
        <begin position="184"/>
        <end position="206"/>
    </location>
</feature>
<evidence type="ECO:0000313" key="3">
    <source>
        <dbReference type="EMBL" id="GHE85958.1"/>
    </source>
</evidence>
<organism evidence="3 4">
    <name type="scientific">Streptomyces spiralis</name>
    <dbReference type="NCBI Taxonomy" id="66376"/>
    <lineage>
        <taxon>Bacteria</taxon>
        <taxon>Bacillati</taxon>
        <taxon>Actinomycetota</taxon>
        <taxon>Actinomycetes</taxon>
        <taxon>Kitasatosporales</taxon>
        <taxon>Streptomycetaceae</taxon>
        <taxon>Streptomyces</taxon>
    </lineage>
</organism>
<proteinExistence type="predicted"/>
<keyword evidence="2" id="KW-1133">Transmembrane helix</keyword>
<keyword evidence="2" id="KW-0812">Transmembrane</keyword>
<accession>A0A919A407</accession>
<feature type="transmembrane region" description="Helical" evidence="2">
    <location>
        <begin position="24"/>
        <end position="42"/>
    </location>
</feature>
<dbReference type="AlphaFoldDB" id="A0A919A407"/>
<protein>
    <submittedName>
        <fullName evidence="3">Uncharacterized protein</fullName>
    </submittedName>
</protein>
<reference evidence="3" key="2">
    <citation type="submission" date="2020-09" db="EMBL/GenBank/DDBJ databases">
        <authorList>
            <person name="Sun Q."/>
            <person name="Ohkuma M."/>
        </authorList>
    </citation>
    <scope>NUCLEOTIDE SEQUENCE</scope>
    <source>
        <strain evidence="3">JCM 3302</strain>
    </source>
</reference>
<dbReference type="NCBIfam" id="NF046119">
    <property type="entry name" value="memb_SCO4225"/>
    <property type="match status" value="2"/>
</dbReference>
<dbReference type="Proteomes" id="UP000641386">
    <property type="component" value="Unassembled WGS sequence"/>
</dbReference>
<evidence type="ECO:0000256" key="2">
    <source>
        <dbReference type="SAM" id="Phobius"/>
    </source>
</evidence>
<feature type="transmembrane region" description="Helical" evidence="2">
    <location>
        <begin position="218"/>
        <end position="239"/>
    </location>
</feature>
<sequence>MPTAARPRRLPRLRRLLGLATDNWLARIYLAVLAASVLVMFLSPESTLAASPLVLTAPLSFVGVVLPFGPGTEGGGASEVLATGYWVAWLLLCALVNAAVLGALAARSATPESPGARDSLPPVPDSSGQAARDMARSARARRRGARVLLMPAVDNWLARGYLAVAAASLGFFLYAVFVSQDPGFAGIWPLMATAPLSILALLVASPAEYSSFSWLSPLIFSAGVAVSALLNAVLLGLLAHRLRAREPRSAT</sequence>
<feature type="transmembrane region" description="Helical" evidence="2">
    <location>
        <begin position="156"/>
        <end position="177"/>
    </location>
</feature>
<comment type="caution">
    <text evidence="3">The sequence shown here is derived from an EMBL/GenBank/DDBJ whole genome shotgun (WGS) entry which is preliminary data.</text>
</comment>
<evidence type="ECO:0000313" key="4">
    <source>
        <dbReference type="Proteomes" id="UP000641386"/>
    </source>
</evidence>
<dbReference type="Pfam" id="PF25637">
    <property type="entry name" value="DUF7942"/>
    <property type="match status" value="2"/>
</dbReference>
<keyword evidence="4" id="KW-1185">Reference proteome</keyword>
<feature type="region of interest" description="Disordered" evidence="1">
    <location>
        <begin position="110"/>
        <end position="134"/>
    </location>
</feature>
<keyword evidence="2" id="KW-0472">Membrane</keyword>
<gene>
    <name evidence="3" type="ORF">GCM10014715_47910</name>
</gene>
<feature type="transmembrane region" description="Helical" evidence="2">
    <location>
        <begin position="48"/>
        <end position="68"/>
    </location>
</feature>
<reference evidence="3" key="1">
    <citation type="journal article" date="2014" name="Int. J. Syst. Evol. Microbiol.">
        <title>Complete genome sequence of Corynebacterium casei LMG S-19264T (=DSM 44701T), isolated from a smear-ripened cheese.</title>
        <authorList>
            <consortium name="US DOE Joint Genome Institute (JGI-PGF)"/>
            <person name="Walter F."/>
            <person name="Albersmeier A."/>
            <person name="Kalinowski J."/>
            <person name="Ruckert C."/>
        </authorList>
    </citation>
    <scope>NUCLEOTIDE SEQUENCE</scope>
    <source>
        <strain evidence="3">JCM 3302</strain>
    </source>
</reference>
<feature type="transmembrane region" description="Helical" evidence="2">
    <location>
        <begin position="80"/>
        <end position="105"/>
    </location>
</feature>